<dbReference type="NCBIfam" id="NF007268">
    <property type="entry name" value="PRK09723.1-2"/>
    <property type="match status" value="1"/>
</dbReference>
<dbReference type="Pfam" id="PF00419">
    <property type="entry name" value="Fimbrial"/>
    <property type="match status" value="1"/>
</dbReference>
<dbReference type="PANTHER" id="PTHR33420:SF12">
    <property type="entry name" value="FIMBRIN-LIKE PROTEIN FIMI-RELATED"/>
    <property type="match status" value="1"/>
</dbReference>
<organism evidence="6 7">
    <name type="scientific">Escherichia coli</name>
    <dbReference type="NCBI Taxonomy" id="562"/>
    <lineage>
        <taxon>Bacteria</taxon>
        <taxon>Pseudomonadati</taxon>
        <taxon>Pseudomonadota</taxon>
        <taxon>Gammaproteobacteria</taxon>
        <taxon>Enterobacterales</taxon>
        <taxon>Enterobacteriaceae</taxon>
        <taxon>Escherichia</taxon>
    </lineage>
</organism>
<dbReference type="Gene3D" id="2.60.40.1090">
    <property type="entry name" value="Fimbrial-type adhesion domain"/>
    <property type="match status" value="1"/>
</dbReference>
<evidence type="ECO:0000313" key="7">
    <source>
        <dbReference type="Proteomes" id="UP000775646"/>
    </source>
</evidence>
<evidence type="ECO:0000259" key="5">
    <source>
        <dbReference type="Pfam" id="PF00419"/>
    </source>
</evidence>
<dbReference type="NCBIfam" id="NF007267">
    <property type="entry name" value="PRK09723.1-1"/>
    <property type="match status" value="1"/>
</dbReference>
<feature type="domain" description="Fimbrial-type adhesion" evidence="5">
    <location>
        <begin position="254"/>
        <end position="402"/>
    </location>
</feature>
<gene>
    <name evidence="6" type="ORF">BCB93_001513</name>
</gene>
<comment type="subcellular location">
    <subcellularLocation>
        <location evidence="1">Fimbrium</location>
    </subcellularLocation>
</comment>
<evidence type="ECO:0000256" key="1">
    <source>
        <dbReference type="ARBA" id="ARBA00004561"/>
    </source>
</evidence>
<proteinExistence type="inferred from homology"/>
<sequence length="403" mass="43885">MKTASHIIFFSILFLFSSVCYAKIDFIVGAGATPPDRDGRVNFMYPGNNNLVFYRPKSLGPTGVQLYWEGQDTASNGVLYCTAHKSASGGPMTIRNAMVDSGLSYGGHKLFKTSVTGLYYTLKISAIWSAYNTRADVSEIYIGDTEAQKFHFVFHDADMERRCKDMDNNYPQFWGLGGIFQTFTVEFYTDATFAPTATQNITLLSTSDYIYRFKAEDAGAGIQGYSGPIYINFNLSNVKLSLPTCFSSVVTGDTVQNSTVALGSYEVSQIKNGATPVPFQITLQNCIRVQNIETKMTSAKIGQQNKKLLANTLQGNGAAEGVGVLIEGLKNSVNGKMVLEPNVGTSVYKAYESEIDSSGGIYPGKGQGTTQPLEFQATLKQDGNSTIKAGDFEATGRFQITYP</sequence>
<dbReference type="InterPro" id="IPR050263">
    <property type="entry name" value="Bact_Fimbrial_Adh_Pro"/>
</dbReference>
<dbReference type="PANTHER" id="PTHR33420">
    <property type="entry name" value="FIMBRIAL SUBUNIT ELFA-RELATED"/>
    <property type="match status" value="1"/>
</dbReference>
<dbReference type="InterPro" id="IPR008966">
    <property type="entry name" value="Adhesion_dom_sf"/>
</dbReference>
<dbReference type="EMBL" id="AASZRA010000006">
    <property type="protein sequence ID" value="EFI6951903.1"/>
    <property type="molecule type" value="Genomic_DNA"/>
</dbReference>
<dbReference type="SUPFAM" id="SSF49401">
    <property type="entry name" value="Bacterial adhesins"/>
    <property type="match status" value="1"/>
</dbReference>
<dbReference type="AlphaFoldDB" id="A0AAI9B5C5"/>
<keyword evidence="3" id="KW-0732">Signal</keyword>
<comment type="similarity">
    <text evidence="2">Belongs to the fimbrial protein family.</text>
</comment>
<evidence type="ECO:0000313" key="6">
    <source>
        <dbReference type="EMBL" id="EFI6951903.1"/>
    </source>
</evidence>
<name>A0AAI9B5C5_ECOLX</name>
<reference evidence="6" key="1">
    <citation type="submission" date="2020-02" db="EMBL/GenBank/DDBJ databases">
        <authorList>
            <consortium name="GenomeTrakr network: Whole genome sequencing for foodborne pathogen traceback"/>
        </authorList>
    </citation>
    <scope>NUCLEOTIDE SEQUENCE</scope>
    <source>
        <strain evidence="6">CFSAN046653</strain>
    </source>
</reference>
<dbReference type="GO" id="GO:0009289">
    <property type="term" value="C:pilus"/>
    <property type="evidence" value="ECO:0007669"/>
    <property type="project" value="UniProtKB-SubCell"/>
</dbReference>
<dbReference type="RefSeq" id="WP_065226104.1">
    <property type="nucleotide sequence ID" value="NZ_CP015229.1"/>
</dbReference>
<comment type="caution">
    <text evidence="6">The sequence shown here is derived from an EMBL/GenBank/DDBJ whole genome shotgun (WGS) entry which is preliminary data.</text>
</comment>
<dbReference type="GO" id="GO:0043709">
    <property type="term" value="P:cell adhesion involved in single-species biofilm formation"/>
    <property type="evidence" value="ECO:0007669"/>
    <property type="project" value="TreeGrafter"/>
</dbReference>
<dbReference type="InterPro" id="IPR036937">
    <property type="entry name" value="Adhesion_dom_fimbrial_sf"/>
</dbReference>
<dbReference type="InterPro" id="IPR000259">
    <property type="entry name" value="Adhesion_dom_fimbrial"/>
</dbReference>
<accession>A0AAI9B5C5</accession>
<keyword evidence="4" id="KW-0281">Fimbrium</keyword>
<evidence type="ECO:0000256" key="2">
    <source>
        <dbReference type="ARBA" id="ARBA00006671"/>
    </source>
</evidence>
<evidence type="ECO:0000256" key="3">
    <source>
        <dbReference type="ARBA" id="ARBA00022729"/>
    </source>
</evidence>
<evidence type="ECO:0000256" key="4">
    <source>
        <dbReference type="ARBA" id="ARBA00023263"/>
    </source>
</evidence>
<dbReference type="Proteomes" id="UP000775646">
    <property type="component" value="Unassembled WGS sequence"/>
</dbReference>
<protein>
    <submittedName>
        <fullName evidence="6">Fimbrial-like adhesin</fullName>
    </submittedName>
</protein>